<gene>
    <name evidence="1" type="ORF">AFUS01_LOCUS35514</name>
</gene>
<dbReference type="Proteomes" id="UP000708208">
    <property type="component" value="Unassembled WGS sequence"/>
</dbReference>
<evidence type="ECO:0000313" key="1">
    <source>
        <dbReference type="EMBL" id="CAG7825405.1"/>
    </source>
</evidence>
<proteinExistence type="predicted"/>
<organism evidence="1 2">
    <name type="scientific">Allacma fusca</name>
    <dbReference type="NCBI Taxonomy" id="39272"/>
    <lineage>
        <taxon>Eukaryota</taxon>
        <taxon>Metazoa</taxon>
        <taxon>Ecdysozoa</taxon>
        <taxon>Arthropoda</taxon>
        <taxon>Hexapoda</taxon>
        <taxon>Collembola</taxon>
        <taxon>Symphypleona</taxon>
        <taxon>Sminthuridae</taxon>
        <taxon>Allacma</taxon>
    </lineage>
</organism>
<reference evidence="1" key="1">
    <citation type="submission" date="2021-06" db="EMBL/GenBank/DDBJ databases">
        <authorList>
            <person name="Hodson N. C."/>
            <person name="Mongue J. A."/>
            <person name="Jaron S. K."/>
        </authorList>
    </citation>
    <scope>NUCLEOTIDE SEQUENCE</scope>
</reference>
<evidence type="ECO:0000313" key="2">
    <source>
        <dbReference type="Proteomes" id="UP000708208"/>
    </source>
</evidence>
<accession>A0A8J2PXB7</accession>
<name>A0A8J2PXB7_9HEXA</name>
<feature type="non-terminal residue" evidence="1">
    <location>
        <position position="46"/>
    </location>
</feature>
<keyword evidence="2" id="KW-1185">Reference proteome</keyword>
<protein>
    <submittedName>
        <fullName evidence="1">Uncharacterized protein</fullName>
    </submittedName>
</protein>
<dbReference type="AlphaFoldDB" id="A0A8J2PXB7"/>
<sequence length="46" mass="5565">IVLTVVERTRILIGCEWRVKEIHVHPITIFQREISGNNRKHLKFRQ</sequence>
<comment type="caution">
    <text evidence="1">The sequence shown here is derived from an EMBL/GenBank/DDBJ whole genome shotgun (WGS) entry which is preliminary data.</text>
</comment>
<dbReference type="EMBL" id="CAJVCH010536121">
    <property type="protein sequence ID" value="CAG7825405.1"/>
    <property type="molecule type" value="Genomic_DNA"/>
</dbReference>